<dbReference type="Proteomes" id="UP001314181">
    <property type="component" value="Unassembled WGS sequence"/>
</dbReference>
<feature type="transmembrane region" description="Helical" evidence="1">
    <location>
        <begin position="12"/>
        <end position="35"/>
    </location>
</feature>
<keyword evidence="1" id="KW-0472">Membrane</keyword>
<name>A0ABP0EVH3_9RICK</name>
<keyword evidence="1" id="KW-1133">Transmembrane helix</keyword>
<dbReference type="Gene3D" id="3.30.700.10">
    <property type="entry name" value="Glycoprotein, Type 4 Pilin"/>
    <property type="match status" value="1"/>
</dbReference>
<evidence type="ECO:0000256" key="1">
    <source>
        <dbReference type="SAM" id="Phobius"/>
    </source>
</evidence>
<evidence type="ECO:0000313" key="2">
    <source>
        <dbReference type="EMBL" id="CAK8162920.1"/>
    </source>
</evidence>
<dbReference type="SUPFAM" id="SSF54523">
    <property type="entry name" value="Pili subunits"/>
    <property type="match status" value="1"/>
</dbReference>
<reference evidence="2 3" key="1">
    <citation type="submission" date="2024-01" db="EMBL/GenBank/DDBJ databases">
        <authorList>
            <person name="Kunselman E."/>
        </authorList>
    </citation>
    <scope>NUCLEOTIDE SEQUENCE [LARGE SCALE GENOMIC DNA]</scope>
    <source>
        <strain evidence="2">2 abalone samples</strain>
    </source>
</reference>
<dbReference type="InterPro" id="IPR045584">
    <property type="entry name" value="Pilin-like"/>
</dbReference>
<keyword evidence="1" id="KW-0812">Transmembrane</keyword>
<evidence type="ECO:0008006" key="4">
    <source>
        <dbReference type="Google" id="ProtNLM"/>
    </source>
</evidence>
<comment type="caution">
    <text evidence="2">The sequence shown here is derived from an EMBL/GenBank/DDBJ whole genome shotgun (WGS) entry which is preliminary data.</text>
</comment>
<proteinExistence type="predicted"/>
<sequence>MHAKKTIQKLKAITLVELSIVLAVMGLLISATLVGTQIIKQAQIRSIITHLQDAEKAIYQFLIAHEYLPGDFPNALDLWSYTDFQEKCTGYDNGTAINDFTSTNKGFNGNGDAIVGVAANSASAGSVAGPDTSGVFCHLVLGGFMKTGNTVITRVPTSTTAQLGKAGMSPDGKNSIYLIGANTATDNLLGKHALYMIGPDSTAADTKQARTSNLKNTVSTSKDLMAIDIKIDDGLPGTGRIIMFNDTNGIGTNSSCCVKKTTTTGSAPKTTVGTGLTGSSKKCIDSSYYNSKSTGKNACYMAYTSKMF</sequence>
<dbReference type="RefSeq" id="WP_338363928.1">
    <property type="nucleotide sequence ID" value="NZ_CAWVOK010000018.1"/>
</dbReference>
<gene>
    <name evidence="2" type="ORF">CAXC1_260021</name>
</gene>
<evidence type="ECO:0000313" key="3">
    <source>
        <dbReference type="Proteomes" id="UP001314181"/>
    </source>
</evidence>
<accession>A0ABP0EVH3</accession>
<dbReference type="EMBL" id="CAWVOK010000018">
    <property type="protein sequence ID" value="CAK8162920.1"/>
    <property type="molecule type" value="Genomic_DNA"/>
</dbReference>
<protein>
    <recommendedName>
        <fullName evidence="4">Prepilin-type N-terminal cleavage/methylation domain-containing protein</fullName>
    </recommendedName>
</protein>
<organism evidence="2 3">
    <name type="scientific">Candidatus Xenohaliotis californiensis</name>
    <dbReference type="NCBI Taxonomy" id="84677"/>
    <lineage>
        <taxon>Bacteria</taxon>
        <taxon>Pseudomonadati</taxon>
        <taxon>Pseudomonadota</taxon>
        <taxon>Alphaproteobacteria</taxon>
        <taxon>Rickettsiales</taxon>
        <taxon>Anaplasmataceae</taxon>
        <taxon>Candidatus Xenohaliotis</taxon>
    </lineage>
</organism>
<keyword evidence="3" id="KW-1185">Reference proteome</keyword>